<dbReference type="AlphaFoldDB" id="A0A495Y031"/>
<evidence type="ECO:0000313" key="2">
    <source>
        <dbReference type="Proteomes" id="UP000278440"/>
    </source>
</evidence>
<organism evidence="1 2">
    <name type="scientific">Terracoccus luteus</name>
    <dbReference type="NCBI Taxonomy" id="53356"/>
    <lineage>
        <taxon>Bacteria</taxon>
        <taxon>Bacillati</taxon>
        <taxon>Actinomycetota</taxon>
        <taxon>Actinomycetes</taxon>
        <taxon>Micrococcales</taxon>
        <taxon>Intrasporangiaceae</taxon>
        <taxon>Terracoccus</taxon>
    </lineage>
</organism>
<proteinExistence type="predicted"/>
<accession>A0A495Y031</accession>
<comment type="caution">
    <text evidence="1">The sequence shown here is derived from an EMBL/GenBank/DDBJ whole genome shotgun (WGS) entry which is preliminary data.</text>
</comment>
<name>A0A495Y031_9MICO</name>
<dbReference type="Proteomes" id="UP000278440">
    <property type="component" value="Unassembled WGS sequence"/>
</dbReference>
<evidence type="ECO:0000313" key="1">
    <source>
        <dbReference type="EMBL" id="RKT78755.1"/>
    </source>
</evidence>
<dbReference type="EMBL" id="RBXT01000001">
    <property type="protein sequence ID" value="RKT78755.1"/>
    <property type="molecule type" value="Genomic_DNA"/>
</dbReference>
<keyword evidence="2" id="KW-1185">Reference proteome</keyword>
<gene>
    <name evidence="1" type="ORF">DFJ68_2204</name>
</gene>
<dbReference type="RefSeq" id="WP_147431565.1">
    <property type="nucleotide sequence ID" value="NZ_RBXT01000001.1"/>
</dbReference>
<reference evidence="1 2" key="1">
    <citation type="submission" date="2018-10" db="EMBL/GenBank/DDBJ databases">
        <title>Sequencing the genomes of 1000 actinobacteria strains.</title>
        <authorList>
            <person name="Klenk H.-P."/>
        </authorList>
    </citation>
    <scope>NUCLEOTIDE SEQUENCE [LARGE SCALE GENOMIC DNA]</scope>
    <source>
        <strain evidence="1 2">DSM 44267</strain>
    </source>
</reference>
<sequence>MSYFHTPVEVLRVNADMAAALDAVNAANVARFAASERQSELLHAAYDLANERGTDLKTLAGTGALVDLRAAERAYTSADAAVDRAERSADEVFARDDVRQSLVRAASRYYLDAQSRAETGLDIALAALTERQSVEAMARVGLGSHPYFGNRLNPMGLGSVVDAFTTYVRIVPVDAVRATAEGK</sequence>
<protein>
    <submittedName>
        <fullName evidence="1">Uncharacterized protein</fullName>
    </submittedName>
</protein>